<evidence type="ECO:0000313" key="3">
    <source>
        <dbReference type="EMBL" id="KAF2254163.1"/>
    </source>
</evidence>
<feature type="transmembrane region" description="Helical" evidence="2">
    <location>
        <begin position="25"/>
        <end position="46"/>
    </location>
</feature>
<dbReference type="EMBL" id="ML987190">
    <property type="protein sequence ID" value="KAF2254163.1"/>
    <property type="molecule type" value="Genomic_DNA"/>
</dbReference>
<sequence length="169" mass="18903">MPKYLSSWKGGCVGPAWKLSYVTPLIWAFSTITLVLILASMIRAWWEGEKDAYGTETENVHLRPHQISASPLLGPESARRSPATNTNGQQRGSRRIPFLCSGFAHRTYQSKTFHAVTTFLFFLALGIQLSLLSISTSLNYVYDELRVAVKVRRSGRKKGRGRGGQKVFP</sequence>
<protein>
    <submittedName>
        <fullName evidence="3">Uncharacterized protein</fullName>
    </submittedName>
</protein>
<dbReference type="Proteomes" id="UP000800094">
    <property type="component" value="Unassembled WGS sequence"/>
</dbReference>
<proteinExistence type="predicted"/>
<name>A0A6A6IYA8_9PLEO</name>
<evidence type="ECO:0000313" key="4">
    <source>
        <dbReference type="Proteomes" id="UP000800094"/>
    </source>
</evidence>
<dbReference type="AlphaFoldDB" id="A0A6A6IYA8"/>
<reference evidence="3" key="1">
    <citation type="journal article" date="2020" name="Stud. Mycol.">
        <title>101 Dothideomycetes genomes: a test case for predicting lifestyles and emergence of pathogens.</title>
        <authorList>
            <person name="Haridas S."/>
            <person name="Albert R."/>
            <person name="Binder M."/>
            <person name="Bloem J."/>
            <person name="Labutti K."/>
            <person name="Salamov A."/>
            <person name="Andreopoulos B."/>
            <person name="Baker S."/>
            <person name="Barry K."/>
            <person name="Bills G."/>
            <person name="Bluhm B."/>
            <person name="Cannon C."/>
            <person name="Castanera R."/>
            <person name="Culley D."/>
            <person name="Daum C."/>
            <person name="Ezra D."/>
            <person name="Gonzalez J."/>
            <person name="Henrissat B."/>
            <person name="Kuo A."/>
            <person name="Liang C."/>
            <person name="Lipzen A."/>
            <person name="Lutzoni F."/>
            <person name="Magnuson J."/>
            <person name="Mondo S."/>
            <person name="Nolan M."/>
            <person name="Ohm R."/>
            <person name="Pangilinan J."/>
            <person name="Park H.-J."/>
            <person name="Ramirez L."/>
            <person name="Alfaro M."/>
            <person name="Sun H."/>
            <person name="Tritt A."/>
            <person name="Yoshinaga Y."/>
            <person name="Zwiers L.-H."/>
            <person name="Turgeon B."/>
            <person name="Goodwin S."/>
            <person name="Spatafora J."/>
            <person name="Crous P."/>
            <person name="Grigoriev I."/>
        </authorList>
    </citation>
    <scope>NUCLEOTIDE SEQUENCE</scope>
    <source>
        <strain evidence="3">CBS 122368</strain>
    </source>
</reference>
<dbReference type="GeneID" id="54587861"/>
<keyword evidence="2" id="KW-0472">Membrane</keyword>
<accession>A0A6A6IYA8</accession>
<keyword evidence="2" id="KW-1133">Transmembrane helix</keyword>
<organism evidence="3 4">
    <name type="scientific">Trematosphaeria pertusa</name>
    <dbReference type="NCBI Taxonomy" id="390896"/>
    <lineage>
        <taxon>Eukaryota</taxon>
        <taxon>Fungi</taxon>
        <taxon>Dikarya</taxon>
        <taxon>Ascomycota</taxon>
        <taxon>Pezizomycotina</taxon>
        <taxon>Dothideomycetes</taxon>
        <taxon>Pleosporomycetidae</taxon>
        <taxon>Pleosporales</taxon>
        <taxon>Massarineae</taxon>
        <taxon>Trematosphaeriaceae</taxon>
        <taxon>Trematosphaeria</taxon>
    </lineage>
</organism>
<feature type="compositionally biased region" description="Polar residues" evidence="1">
    <location>
        <begin position="82"/>
        <end position="91"/>
    </location>
</feature>
<evidence type="ECO:0000256" key="1">
    <source>
        <dbReference type="SAM" id="MobiDB-lite"/>
    </source>
</evidence>
<keyword evidence="4" id="KW-1185">Reference proteome</keyword>
<feature type="region of interest" description="Disordered" evidence="1">
    <location>
        <begin position="70"/>
        <end position="93"/>
    </location>
</feature>
<gene>
    <name evidence="3" type="ORF">BU26DRAFT_582664</name>
</gene>
<feature type="transmembrane region" description="Helical" evidence="2">
    <location>
        <begin position="113"/>
        <end position="134"/>
    </location>
</feature>
<evidence type="ECO:0000256" key="2">
    <source>
        <dbReference type="SAM" id="Phobius"/>
    </source>
</evidence>
<keyword evidence="2" id="KW-0812">Transmembrane</keyword>
<dbReference type="RefSeq" id="XP_033689167.1">
    <property type="nucleotide sequence ID" value="XM_033834531.1"/>
</dbReference>